<name>A0A896TDC6_LACLC</name>
<dbReference type="EMBL" id="CP032148">
    <property type="protein sequence ID" value="QSD64036.1"/>
    <property type="molecule type" value="Genomic_DNA"/>
</dbReference>
<proteinExistence type="predicted"/>
<protein>
    <submittedName>
        <fullName evidence="1">Late competence protein ComGA</fullName>
    </submittedName>
</protein>
<dbReference type="RefSeq" id="WP_014573341.1">
    <property type="nucleotide sequence ID" value="NZ_CP032148.2"/>
</dbReference>
<accession>A0A896TDC6</accession>
<gene>
    <name evidence="1" type="ORF">LL1196_2432</name>
</gene>
<dbReference type="Proteomes" id="UP000663552">
    <property type="component" value="Chromosome"/>
</dbReference>
<dbReference type="AlphaFoldDB" id="A0A896TDC6"/>
<evidence type="ECO:0000313" key="2">
    <source>
        <dbReference type="Proteomes" id="UP000663552"/>
    </source>
</evidence>
<sequence length="63" mass="7256">MVQKKAQELIQKAIEMEASDIYLIASGNLYKIYIRQQLGRTLIEELNQEIGLPELLVDYLAMT</sequence>
<organism evidence="1 2">
    <name type="scientific">Lactococcus lactis subsp. cremoris</name>
    <name type="common">Streptococcus cremoris</name>
    <dbReference type="NCBI Taxonomy" id="1359"/>
    <lineage>
        <taxon>Bacteria</taxon>
        <taxon>Bacillati</taxon>
        <taxon>Bacillota</taxon>
        <taxon>Bacilli</taxon>
        <taxon>Lactobacillales</taxon>
        <taxon>Streptococcaceae</taxon>
        <taxon>Lactococcus</taxon>
    </lineage>
</organism>
<reference evidence="1" key="1">
    <citation type="journal article" date="2020" name="Mol. Microbiol.">
        <title>The CWPS Rubik's cube: Linking diversity of cell wall polysaccharide structures with the encoded biosynthetic machinery of selected Lactococcus lactis strains.</title>
        <authorList>
            <person name="Mahony J."/>
            <person name="Frantzen C."/>
            <person name="Vinogradov E."/>
            <person name="Sadovskaya I."/>
            <person name="Theodorou I."/>
            <person name="Kelleher P."/>
            <person name="Chapot-Chartier M.P."/>
            <person name="Cambillau C."/>
            <person name="Holo H."/>
            <person name="van Sinderen D."/>
        </authorList>
    </citation>
    <scope>NUCLEOTIDE SEQUENCE</scope>
    <source>
        <strain evidence="1">1196</strain>
    </source>
</reference>
<evidence type="ECO:0000313" key="1">
    <source>
        <dbReference type="EMBL" id="QSD64036.1"/>
    </source>
</evidence>